<feature type="binding site" evidence="10">
    <location>
        <position position="165"/>
    </location>
    <ligand>
        <name>FAD</name>
        <dbReference type="ChEBI" id="CHEBI:57692"/>
    </ligand>
</feature>
<gene>
    <name evidence="12" type="ORF">FHR37_004380</name>
    <name evidence="13" type="ORF">SAMN05421678_103363</name>
</gene>
<comment type="catalytic activity">
    <reaction evidence="8">
        <text>L-proline + a quinone = (S)-1-pyrroline-5-carboxylate + a quinol + H(+)</text>
        <dbReference type="Rhea" id="RHEA:23784"/>
        <dbReference type="ChEBI" id="CHEBI:15378"/>
        <dbReference type="ChEBI" id="CHEBI:17388"/>
        <dbReference type="ChEBI" id="CHEBI:24646"/>
        <dbReference type="ChEBI" id="CHEBI:60039"/>
        <dbReference type="ChEBI" id="CHEBI:132124"/>
        <dbReference type="EC" id="1.5.5.2"/>
    </reaction>
</comment>
<dbReference type="STRING" id="504797.SAMN05421678_103363"/>
<dbReference type="PIRSF" id="PIRSF000196">
    <property type="entry name" value="Pro_dehydrog"/>
    <property type="match status" value="1"/>
</dbReference>
<evidence type="ECO:0000313" key="13">
    <source>
        <dbReference type="EMBL" id="SFG02828.1"/>
    </source>
</evidence>
<dbReference type="Gene3D" id="3.20.20.220">
    <property type="match status" value="1"/>
</dbReference>
<feature type="domain" description="Proline dehydrogenase" evidence="11">
    <location>
        <begin position="43"/>
        <end position="302"/>
    </location>
</feature>
<dbReference type="EMBL" id="FOOI01000003">
    <property type="protein sequence ID" value="SFG02828.1"/>
    <property type="molecule type" value="Genomic_DNA"/>
</dbReference>
<protein>
    <recommendedName>
        <fullName evidence="2">proline dehydrogenase</fullName>
        <ecNumber evidence="2">1.5.5.2</ecNumber>
    </recommendedName>
</protein>
<proteinExistence type="predicted"/>
<evidence type="ECO:0000313" key="12">
    <source>
        <dbReference type="EMBL" id="NYH85529.1"/>
    </source>
</evidence>
<evidence type="ECO:0000256" key="3">
    <source>
        <dbReference type="ARBA" id="ARBA00022630"/>
    </source>
</evidence>
<keyword evidence="5 10" id="KW-0274">FAD</keyword>
<evidence type="ECO:0000256" key="5">
    <source>
        <dbReference type="ARBA" id="ARBA00022827"/>
    </source>
</evidence>
<dbReference type="InterPro" id="IPR008219">
    <property type="entry name" value="PRODH_bac_arc"/>
</dbReference>
<organism evidence="13 14">
    <name type="scientific">Actinopolymorpha cephalotaxi</name>
    <dbReference type="NCBI Taxonomy" id="504797"/>
    <lineage>
        <taxon>Bacteria</taxon>
        <taxon>Bacillati</taxon>
        <taxon>Actinomycetota</taxon>
        <taxon>Actinomycetes</taxon>
        <taxon>Propionibacteriales</taxon>
        <taxon>Actinopolymorphaceae</taxon>
        <taxon>Actinopolymorpha</taxon>
    </lineage>
</organism>
<keyword evidence="3" id="KW-0285">Flavoprotein</keyword>
<comment type="cofactor">
    <cofactor evidence="10">
        <name>FAD</name>
        <dbReference type="ChEBI" id="CHEBI:57692"/>
    </cofactor>
    <text evidence="10">Binds 1 FAD per subunit.</text>
</comment>
<dbReference type="EC" id="1.5.5.2" evidence="2"/>
<evidence type="ECO:0000256" key="6">
    <source>
        <dbReference type="ARBA" id="ARBA00023002"/>
    </source>
</evidence>
<comment type="pathway">
    <text evidence="1">Amino-acid degradation; L-proline degradation into L-glutamate; L-glutamate from L-proline: step 1/2.</text>
</comment>
<accession>A0A1I2NGV0</accession>
<dbReference type="UniPathway" id="UPA00261">
    <property type="reaction ID" value="UER00373"/>
</dbReference>
<evidence type="ECO:0000313" key="14">
    <source>
        <dbReference type="Proteomes" id="UP000199052"/>
    </source>
</evidence>
<dbReference type="PANTHER" id="PTHR13914">
    <property type="entry name" value="PROLINE OXIDASE"/>
    <property type="match status" value="1"/>
</dbReference>
<dbReference type="RefSeq" id="WP_092882340.1">
    <property type="nucleotide sequence ID" value="NZ_FOOI01000003.1"/>
</dbReference>
<keyword evidence="4 10" id="KW-0547">Nucleotide-binding</keyword>
<feature type="binding site" evidence="9">
    <location>
        <position position="99"/>
    </location>
    <ligand>
        <name>substrate</name>
    </ligand>
</feature>
<evidence type="ECO:0000256" key="10">
    <source>
        <dbReference type="PIRSR" id="PIRSR000196-2"/>
    </source>
</evidence>
<dbReference type="EMBL" id="JACBZA010000001">
    <property type="protein sequence ID" value="NYH85529.1"/>
    <property type="molecule type" value="Genomic_DNA"/>
</dbReference>
<keyword evidence="7" id="KW-0642">Proline metabolism</keyword>
<evidence type="ECO:0000256" key="2">
    <source>
        <dbReference type="ARBA" id="ARBA00012695"/>
    </source>
</evidence>
<evidence type="ECO:0000256" key="1">
    <source>
        <dbReference type="ARBA" id="ARBA00004739"/>
    </source>
</evidence>
<dbReference type="GO" id="GO:0010133">
    <property type="term" value="P:L-proline catabolic process to L-glutamate"/>
    <property type="evidence" value="ECO:0007669"/>
    <property type="project" value="UniProtKB-UniPathway"/>
</dbReference>
<evidence type="ECO:0000259" key="11">
    <source>
        <dbReference type="Pfam" id="PF01619"/>
    </source>
</evidence>
<dbReference type="AlphaFoldDB" id="A0A1I2NGV0"/>
<dbReference type="Proteomes" id="UP000533017">
    <property type="component" value="Unassembled WGS sequence"/>
</dbReference>
<dbReference type="Pfam" id="PF01619">
    <property type="entry name" value="Pro_dh"/>
    <property type="match status" value="1"/>
</dbReference>
<evidence type="ECO:0000256" key="4">
    <source>
        <dbReference type="ARBA" id="ARBA00022741"/>
    </source>
</evidence>
<feature type="binding site" evidence="10">
    <location>
        <begin position="189"/>
        <end position="191"/>
    </location>
    <ligand>
        <name>FAD</name>
        <dbReference type="ChEBI" id="CHEBI:57692"/>
    </ligand>
</feature>
<dbReference type="InterPro" id="IPR002872">
    <property type="entry name" value="Proline_DH_dom"/>
</dbReference>
<evidence type="ECO:0000256" key="8">
    <source>
        <dbReference type="ARBA" id="ARBA00048779"/>
    </source>
</evidence>
<dbReference type="GO" id="GO:0004657">
    <property type="term" value="F:proline dehydrogenase activity"/>
    <property type="evidence" value="ECO:0007669"/>
    <property type="project" value="UniProtKB-EC"/>
</dbReference>
<name>A0A1I2NGV0_9ACTN</name>
<keyword evidence="6 12" id="KW-0560">Oxidoreductase</keyword>
<feature type="binding site" evidence="9">
    <location>
        <position position="291"/>
    </location>
    <ligand>
        <name>substrate</name>
    </ligand>
</feature>
<dbReference type="PANTHER" id="PTHR13914:SF0">
    <property type="entry name" value="PROLINE DEHYDROGENASE 1, MITOCHONDRIAL"/>
    <property type="match status" value="1"/>
</dbReference>
<evidence type="ECO:0000313" key="15">
    <source>
        <dbReference type="Proteomes" id="UP000533017"/>
    </source>
</evidence>
<reference evidence="13 14" key="1">
    <citation type="submission" date="2016-10" db="EMBL/GenBank/DDBJ databases">
        <authorList>
            <person name="de Groot N.N."/>
        </authorList>
    </citation>
    <scope>NUCLEOTIDE SEQUENCE [LARGE SCALE GENOMIC DNA]</scope>
    <source>
        <strain evidence="13 14">CPCC 202808</strain>
    </source>
</reference>
<dbReference type="InterPro" id="IPR015659">
    <property type="entry name" value="Proline_oxidase"/>
</dbReference>
<reference evidence="12 15" key="2">
    <citation type="submission" date="2020-07" db="EMBL/GenBank/DDBJ databases">
        <title>Sequencing the genomes of 1000 actinobacteria strains.</title>
        <authorList>
            <person name="Klenk H.-P."/>
        </authorList>
    </citation>
    <scope>NUCLEOTIDE SEQUENCE [LARGE SCALE GENOMIC DNA]</scope>
    <source>
        <strain evidence="12 15">DSM 45117</strain>
    </source>
</reference>
<evidence type="ECO:0000256" key="9">
    <source>
        <dbReference type="PIRSR" id="PIRSR000196-1"/>
    </source>
</evidence>
<dbReference type="InterPro" id="IPR029041">
    <property type="entry name" value="FAD-linked_oxidoreductase-like"/>
</dbReference>
<feature type="binding site" evidence="9">
    <location>
        <position position="290"/>
    </location>
    <ligand>
        <name>substrate</name>
    </ligand>
</feature>
<sequence length="310" mass="34477">MVLRQALLTGARSRRLRKLVSTMPVSSAIVARYVAGETADEAVEAARRLLTDGLQSSIDYLGEDTRDRDQATRATQAYLILLDRLHRAGLTRGAEISVKLSAVGRALGADGEKIALDNARSIADAARNAGTTVTLDMEDHTAVEATLSILHELRRDFPETGAVLQAYLHRTEADCRDLAHEGSRVRLCKGAYAEPASVAYQKTGDVDRSYVRCLKILMAGQGYPMIATHDPRLIEIAGALAMRHDRSRGSYEYQMLYGIRPQEQRRLADLGDTVRVYVPYGDEWYAYLMRRMAERPANTAFFVRSLLTRT</sequence>
<feature type="binding site" evidence="10">
    <location>
        <position position="137"/>
    </location>
    <ligand>
        <name>FAD</name>
        <dbReference type="ChEBI" id="CHEBI:57692"/>
    </ligand>
</feature>
<dbReference type="GO" id="GO:0000166">
    <property type="term" value="F:nucleotide binding"/>
    <property type="evidence" value="ECO:0007669"/>
    <property type="project" value="UniProtKB-KW"/>
</dbReference>
<dbReference type="OrthoDB" id="9773461at2"/>
<dbReference type="SUPFAM" id="SSF51730">
    <property type="entry name" value="FAD-linked oxidoreductase"/>
    <property type="match status" value="1"/>
</dbReference>
<feature type="binding site" evidence="10">
    <location>
        <begin position="228"/>
        <end position="229"/>
    </location>
    <ligand>
        <name>FAD</name>
        <dbReference type="ChEBI" id="CHEBI:57692"/>
    </ligand>
</feature>
<keyword evidence="15" id="KW-1185">Reference proteome</keyword>
<evidence type="ECO:0000256" key="7">
    <source>
        <dbReference type="ARBA" id="ARBA00023062"/>
    </source>
</evidence>
<dbReference type="Proteomes" id="UP000199052">
    <property type="component" value="Unassembled WGS sequence"/>
</dbReference>